<evidence type="ECO:0000313" key="3">
    <source>
        <dbReference type="Proteomes" id="UP001595886"/>
    </source>
</evidence>
<dbReference type="PIRSF" id="PIRSF036389">
    <property type="entry name" value="IOR_B"/>
    <property type="match status" value="1"/>
</dbReference>
<accession>A0ABV9QSF1</accession>
<dbReference type="InterPro" id="IPR037165">
    <property type="entry name" value="AldOxase/xan_DH_Mopterin-bd_sf"/>
</dbReference>
<dbReference type="PROSITE" id="PS51318">
    <property type="entry name" value="TAT"/>
    <property type="match status" value="1"/>
</dbReference>
<dbReference type="InterPro" id="IPR008274">
    <property type="entry name" value="AldOxase/xan_DH_MoCoBD1"/>
</dbReference>
<dbReference type="Gene3D" id="3.90.1170.50">
    <property type="entry name" value="Aldehyde oxidase/xanthine dehydrogenase, a/b hammerhead"/>
    <property type="match status" value="1"/>
</dbReference>
<organism evidence="2 3">
    <name type="scientific">Dokdonella ginsengisoli</name>
    <dbReference type="NCBI Taxonomy" id="363846"/>
    <lineage>
        <taxon>Bacteria</taxon>
        <taxon>Pseudomonadati</taxon>
        <taxon>Pseudomonadota</taxon>
        <taxon>Gammaproteobacteria</taxon>
        <taxon>Lysobacterales</taxon>
        <taxon>Rhodanobacteraceae</taxon>
        <taxon>Dokdonella</taxon>
    </lineage>
</organism>
<evidence type="ECO:0000313" key="2">
    <source>
        <dbReference type="EMBL" id="MFC4819945.1"/>
    </source>
</evidence>
<gene>
    <name evidence="2" type="ORF">ACFO6Q_06400</name>
</gene>
<dbReference type="InterPro" id="IPR052516">
    <property type="entry name" value="N-heterocyclic_Hydroxylase"/>
</dbReference>
<name>A0ABV9QSF1_9GAMM</name>
<dbReference type="PANTHER" id="PTHR47495">
    <property type="entry name" value="ALDEHYDE DEHYDROGENASE"/>
    <property type="match status" value="1"/>
</dbReference>
<dbReference type="PANTHER" id="PTHR47495:SF2">
    <property type="entry name" value="ALDEHYDE DEHYDROGENASE"/>
    <property type="match status" value="1"/>
</dbReference>
<dbReference type="InterPro" id="IPR012368">
    <property type="entry name" value="OxRdtase_Mopterin-bd_su_IorB"/>
</dbReference>
<dbReference type="EMBL" id="JBHSHD010000006">
    <property type="protein sequence ID" value="MFC4819945.1"/>
    <property type="molecule type" value="Genomic_DNA"/>
</dbReference>
<dbReference type="InterPro" id="IPR000674">
    <property type="entry name" value="Ald_Oxase/Xan_DH_a/b"/>
</dbReference>
<sequence>MWRENRDSNGDLREAAPALAGRRAFLKTAATASAGLVIGFFLPAAVRQALAQEGAPAARPPVAPNAFIRVAPDDTVTVLLKHSEMGQGIWTSIPMVVAEELGCDWNQVRVEHAPAAPEYAHTAFGMQMTGGSTSTWESFDQLRTAGAMAREMLVAAAAAKLGVKASDCRVADGVVLSGTKKLRFGEVAQAAAKLPAPAKVTLKEAKDWTLIGKPTRRLDSLAKTTGKAEFGLDVKRPDMAIVLVARAPSFGARLKKFDATKAKAVPGVLDVVEVPSGVAVLARHFWAATQGRNALVLEWDESAGANVSTPQLRESYKKLAATPGAPAKVAGDVDAALKGAPNAIEADYEVPFLAHAAMEPLNCTVEYNPAKAAKDGCDIWTGTQFQTVDQMAAAKILGLKPEQVRIHTTFLGGGFGRRATPSSDFVAEAVQVAKASGRTVKVVWTREDDMHGGYYRPMWLSRFRGALGEDGRPRAWSHTIVGQSIIAGTPFASAMIKDGIDGTSVEGAADSPYLASIPAHRVDLHSPTSPVTVLWWRSVGHSHTAFAVECFLDELAHAAGQDPLAYRRALLPKDSRERRALDLAAEKFGWGKPLAPGRAAGLAVHQSFGSYVAQVAEVSLEDGKPRVHRVVCAIDCGPVVNPLTVEAQMQSGIVYGLSAALHGELTLKDGKVQQSNFHDYPALRLTEMPKIEVHIVPSTDKMGGCGEPGTPPIAPAVGNALFALTGKRLRSLPFRLA</sequence>
<dbReference type="Gene3D" id="3.30.365.10">
    <property type="entry name" value="Aldehyde oxidase/xanthine dehydrogenase, molybdopterin binding domain"/>
    <property type="match status" value="4"/>
</dbReference>
<proteinExistence type="predicted"/>
<dbReference type="InterPro" id="IPR046867">
    <property type="entry name" value="AldOxase/xan_DH_MoCoBD2"/>
</dbReference>
<comment type="caution">
    <text evidence="2">The sequence shown here is derived from an EMBL/GenBank/DDBJ whole genome shotgun (WGS) entry which is preliminary data.</text>
</comment>
<dbReference type="Pfam" id="PF02738">
    <property type="entry name" value="MoCoBD_1"/>
    <property type="match status" value="1"/>
</dbReference>
<reference evidence="3" key="1">
    <citation type="journal article" date="2019" name="Int. J. Syst. Evol. Microbiol.">
        <title>The Global Catalogue of Microorganisms (GCM) 10K type strain sequencing project: providing services to taxonomists for standard genome sequencing and annotation.</title>
        <authorList>
            <consortium name="The Broad Institute Genomics Platform"/>
            <consortium name="The Broad Institute Genome Sequencing Center for Infectious Disease"/>
            <person name="Wu L."/>
            <person name="Ma J."/>
        </authorList>
    </citation>
    <scope>NUCLEOTIDE SEQUENCE [LARGE SCALE GENOMIC DNA]</scope>
    <source>
        <strain evidence="3">CCUG 30340</strain>
    </source>
</reference>
<feature type="domain" description="Aldehyde oxidase/xanthine dehydrogenase a/b hammerhead" evidence="1">
    <location>
        <begin position="225"/>
        <end position="303"/>
    </location>
</feature>
<keyword evidence="3" id="KW-1185">Reference proteome</keyword>
<protein>
    <submittedName>
        <fullName evidence="2">Molybdopterin cofactor-binding domain-containing protein</fullName>
    </submittedName>
</protein>
<dbReference type="SMART" id="SM01008">
    <property type="entry name" value="Ald_Xan_dh_C"/>
    <property type="match status" value="1"/>
</dbReference>
<dbReference type="Pfam" id="PF20256">
    <property type="entry name" value="MoCoBD_2"/>
    <property type="match status" value="2"/>
</dbReference>
<dbReference type="SUPFAM" id="SSF56003">
    <property type="entry name" value="Molybdenum cofactor-binding domain"/>
    <property type="match status" value="2"/>
</dbReference>
<evidence type="ECO:0000259" key="1">
    <source>
        <dbReference type="SMART" id="SM01008"/>
    </source>
</evidence>
<dbReference type="RefSeq" id="WP_380019755.1">
    <property type="nucleotide sequence ID" value="NZ_JBHSHD010000006.1"/>
</dbReference>
<dbReference type="Proteomes" id="UP001595886">
    <property type="component" value="Unassembled WGS sequence"/>
</dbReference>
<dbReference type="InterPro" id="IPR006311">
    <property type="entry name" value="TAT_signal"/>
</dbReference>